<comment type="caution">
    <text evidence="2">The sequence shown here is derived from an EMBL/GenBank/DDBJ whole genome shotgun (WGS) entry which is preliminary data.</text>
</comment>
<accession>A0A1V6N4N5</accession>
<proteinExistence type="predicted"/>
<dbReference type="InterPro" id="IPR036105">
    <property type="entry name" value="DiNase_FeMo-co_biosyn_sf"/>
</dbReference>
<feature type="domain" description="Dinitrogenase iron-molybdenum cofactor biosynthesis" evidence="1">
    <location>
        <begin position="9"/>
        <end position="97"/>
    </location>
</feature>
<dbReference type="PANTHER" id="PTHR33937:SF2">
    <property type="entry name" value="DINITROGENASE IRON-MOLYBDENUM COFACTOR BIOSYNTHESIS DOMAIN-CONTAINING PROTEIN"/>
    <property type="match status" value="1"/>
</dbReference>
<dbReference type="PANTHER" id="PTHR33937">
    <property type="entry name" value="IRON-MOLYBDENUM PROTEIN-RELATED-RELATED"/>
    <property type="match status" value="1"/>
</dbReference>
<dbReference type="RefSeq" id="WP_080459309.1">
    <property type="nucleotide sequence ID" value="NZ_JXMW01000001.1"/>
</dbReference>
<dbReference type="AlphaFoldDB" id="A0A1V6N4N5"/>
<dbReference type="EMBL" id="JXMW01000001">
    <property type="protein sequence ID" value="OQD59670.1"/>
    <property type="molecule type" value="Genomic_DNA"/>
</dbReference>
<keyword evidence="3" id="KW-1185">Reference proteome</keyword>
<dbReference type="SUPFAM" id="SSF53146">
    <property type="entry name" value="Nitrogenase accessory factor-like"/>
    <property type="match status" value="1"/>
</dbReference>
<evidence type="ECO:0000259" key="1">
    <source>
        <dbReference type="Pfam" id="PF02579"/>
    </source>
</evidence>
<sequence>MMVAVASTDGKNIDLHFGDAEQFFIFDVKNSEFLELRKKSNIRLEDHTDRWKESTDLINDCKVVLCKKIGKEPHIELRKMGIKAIILDCNVDDALKECHNHLNLS</sequence>
<dbReference type="InterPro" id="IPR051840">
    <property type="entry name" value="NifX/NifY_domain"/>
</dbReference>
<organism evidence="2 3">
    <name type="scientific">Methanobrevibacter arboriphilus JCM 13429 = DSM 1125</name>
    <dbReference type="NCBI Taxonomy" id="1300164"/>
    <lineage>
        <taxon>Archaea</taxon>
        <taxon>Methanobacteriati</taxon>
        <taxon>Methanobacteriota</taxon>
        <taxon>Methanomada group</taxon>
        <taxon>Methanobacteria</taxon>
        <taxon>Methanobacteriales</taxon>
        <taxon>Methanobacteriaceae</taxon>
        <taxon>Methanobrevibacter</taxon>
    </lineage>
</organism>
<dbReference type="OrthoDB" id="85838at2157"/>
<dbReference type="Pfam" id="PF02579">
    <property type="entry name" value="Nitro_FeMo-Co"/>
    <property type="match status" value="1"/>
</dbReference>
<name>A0A1V6N4N5_METAZ</name>
<gene>
    <name evidence="2" type="primary">nifX</name>
    <name evidence="2" type="ORF">MBBAR_1c00660</name>
</gene>
<dbReference type="Proteomes" id="UP000191661">
    <property type="component" value="Unassembled WGS sequence"/>
</dbReference>
<reference evidence="2 3" key="1">
    <citation type="submission" date="2014-12" db="EMBL/GenBank/DDBJ databases">
        <title>Genome sequence of Methanobrevibacter arboriphilicus DH1, DSM1125.</title>
        <authorList>
            <person name="Poehlein A."/>
            <person name="Thauer R.K."/>
            <person name="Seedorf H."/>
            <person name="Daniel R."/>
        </authorList>
    </citation>
    <scope>NUCLEOTIDE SEQUENCE [LARGE SCALE GENOMIC DNA]</scope>
    <source>
        <strain evidence="2 3">DH1</strain>
    </source>
</reference>
<dbReference type="InterPro" id="IPR003731">
    <property type="entry name" value="Di-Nase_FeMo-co_biosynth"/>
</dbReference>
<dbReference type="Gene3D" id="3.30.420.130">
    <property type="entry name" value="Dinitrogenase iron-molybdenum cofactor biosynthesis domain"/>
    <property type="match status" value="1"/>
</dbReference>
<evidence type="ECO:0000313" key="3">
    <source>
        <dbReference type="Proteomes" id="UP000191661"/>
    </source>
</evidence>
<evidence type="ECO:0000313" key="2">
    <source>
        <dbReference type="EMBL" id="OQD59670.1"/>
    </source>
</evidence>
<protein>
    <submittedName>
        <fullName evidence="2">Iron-molybdenum cluster-binding protein</fullName>
    </submittedName>
</protein>